<evidence type="ECO:0000256" key="1">
    <source>
        <dbReference type="SAM" id="SignalP"/>
    </source>
</evidence>
<organism evidence="2 3">
    <name type="scientific">Pseudomonas wadenswilerensis</name>
    <dbReference type="NCBI Taxonomy" id="1785161"/>
    <lineage>
        <taxon>Bacteria</taxon>
        <taxon>Pseudomonadati</taxon>
        <taxon>Pseudomonadota</taxon>
        <taxon>Gammaproteobacteria</taxon>
        <taxon>Pseudomonadales</taxon>
        <taxon>Pseudomonadaceae</taxon>
        <taxon>Pseudomonas</taxon>
    </lineage>
</organism>
<evidence type="ECO:0000313" key="2">
    <source>
        <dbReference type="EMBL" id="SUQ63190.1"/>
    </source>
</evidence>
<evidence type="ECO:0008006" key="4">
    <source>
        <dbReference type="Google" id="ProtNLM"/>
    </source>
</evidence>
<dbReference type="Proteomes" id="UP000255177">
    <property type="component" value="Unassembled WGS sequence"/>
</dbReference>
<gene>
    <name evidence="2" type="ORF">CCOS864_02640</name>
</gene>
<dbReference type="Pfam" id="PF10783">
    <property type="entry name" value="DUF2599"/>
    <property type="match status" value="2"/>
</dbReference>
<feature type="signal peptide" evidence="1">
    <location>
        <begin position="1"/>
        <end position="19"/>
    </location>
</feature>
<accession>A0A380T0V2</accession>
<dbReference type="RefSeq" id="WP_115086758.1">
    <property type="nucleotide sequence ID" value="NZ_CBCSFG010000011.1"/>
</dbReference>
<dbReference type="AlphaFoldDB" id="A0A380T0V2"/>
<protein>
    <recommendedName>
        <fullName evidence="4">DUF2599 domain-containing protein</fullName>
    </recommendedName>
</protein>
<reference evidence="3" key="1">
    <citation type="submission" date="2018-07" db="EMBL/GenBank/DDBJ databases">
        <authorList>
            <person name="Blom J."/>
        </authorList>
    </citation>
    <scope>NUCLEOTIDE SEQUENCE [LARGE SCALE GENOMIC DNA]</scope>
    <source>
        <strain evidence="3">CCOS 864</strain>
    </source>
</reference>
<feature type="chain" id="PRO_5016855323" description="DUF2599 domain-containing protein" evidence="1">
    <location>
        <begin position="20"/>
        <end position="547"/>
    </location>
</feature>
<name>A0A380T0V2_9PSED</name>
<proteinExistence type="predicted"/>
<keyword evidence="3" id="KW-1185">Reference proteome</keyword>
<dbReference type="EMBL" id="UIDD01000007">
    <property type="protein sequence ID" value="SUQ63190.1"/>
    <property type="molecule type" value="Genomic_DNA"/>
</dbReference>
<sequence length="547" mass="60314">MHKHPLAIALLLCLPAAHAAQSVTSALDPAQTLERINRNYNTVINAAAPCKEPDTGAPRGHNYCSGVTVRMVDDGPFNFWDYSEFAKKLGASSFTWIRKDLSISKLVRPAGFILRTPADAWTLKQPVMETGYLCIFAFDGYTGTERQWHGCGLYNQPIPAGAAPTPNQPNKNRNLAFGSCDISGVDTAGQWRAKYRNGIQQGQCSWNAEQPTDWDAMIDVHQNPGKQGEAWIAKDQFNEFLIRTATDTGDGSARLPHIDALVYDPNSTFVAPTRGDVKRPVPTNGLEVARSFQRKLFAQGYAVPVLRMDFQQPAENRFAYLASDQVVSLGISGVIEQTYIQSANWELRLDPGSGRQEWTLVVIPTALGKARQASDQQALYDELFSLRGADPQWQQQETSAGSMRQQLACLIGNYPAKSQWNIEPFRPKVSDSEAAKAGCNPFAPTTSGLIAASSWSQFKDSVSGRQVWGLRVVPTAAGRTASGEQLYAELLRLRGNDPQWQEGGPGSMREQLDCLQNNYRAKAEWNLEPYRRAAGKEQTRAQGCNPV</sequence>
<evidence type="ECO:0000313" key="3">
    <source>
        <dbReference type="Proteomes" id="UP000255177"/>
    </source>
</evidence>
<dbReference type="InterPro" id="IPR019719">
    <property type="entry name" value="DUF2599"/>
</dbReference>
<keyword evidence="1" id="KW-0732">Signal</keyword>